<evidence type="ECO:0000313" key="2">
    <source>
        <dbReference type="EMBL" id="GAH62332.1"/>
    </source>
</evidence>
<keyword evidence="1" id="KW-0472">Membrane</keyword>
<comment type="caution">
    <text evidence="2">The sequence shown here is derived from an EMBL/GenBank/DDBJ whole genome shotgun (WGS) entry which is preliminary data.</text>
</comment>
<feature type="non-terminal residue" evidence="2">
    <location>
        <position position="1"/>
    </location>
</feature>
<accession>X1GYT3</accession>
<dbReference type="InterPro" id="IPR013783">
    <property type="entry name" value="Ig-like_fold"/>
</dbReference>
<keyword evidence="1" id="KW-0812">Transmembrane</keyword>
<proteinExistence type="predicted"/>
<evidence type="ECO:0000256" key="1">
    <source>
        <dbReference type="SAM" id="Phobius"/>
    </source>
</evidence>
<gene>
    <name evidence="2" type="ORF">S03H2_49929</name>
</gene>
<dbReference type="AlphaFoldDB" id="X1GYT3"/>
<sequence>PGLPSGTYQVKVSDGVNAGNADFTVLISASLSPITSQASPGYVGTKLTISGVGFKPNGTVTIKYDDIQVATAPADSSGVFSVTFSAPASIGGDHTITASDTYNTKQFIFTMESTPPPVPEPLLPEIAAKAKAEAYFDWEGVIDPSGVTYTLQIASDADFNNIVLAQAGLADSEYTVTEEEKLESVSKEEPYYWRVRAIDGASNKSAWTGAGSFRVGFIFTMPSWAIYLLFGLGALLFGVLGFWLGRKTAYSSDY</sequence>
<protein>
    <recommendedName>
        <fullName evidence="3">IPT/TIG domain-containing protein</fullName>
    </recommendedName>
</protein>
<dbReference type="Gene3D" id="2.60.40.10">
    <property type="entry name" value="Immunoglobulins"/>
    <property type="match status" value="2"/>
</dbReference>
<evidence type="ECO:0008006" key="3">
    <source>
        <dbReference type="Google" id="ProtNLM"/>
    </source>
</evidence>
<feature type="transmembrane region" description="Helical" evidence="1">
    <location>
        <begin position="224"/>
        <end position="244"/>
    </location>
</feature>
<dbReference type="EMBL" id="BARU01031578">
    <property type="protein sequence ID" value="GAH62332.1"/>
    <property type="molecule type" value="Genomic_DNA"/>
</dbReference>
<reference evidence="2" key="1">
    <citation type="journal article" date="2014" name="Front. Microbiol.">
        <title>High frequency of phylogenetically diverse reductive dehalogenase-homologous genes in deep subseafloor sedimentary metagenomes.</title>
        <authorList>
            <person name="Kawai M."/>
            <person name="Futagami T."/>
            <person name="Toyoda A."/>
            <person name="Takaki Y."/>
            <person name="Nishi S."/>
            <person name="Hori S."/>
            <person name="Arai W."/>
            <person name="Tsubouchi T."/>
            <person name="Morono Y."/>
            <person name="Uchiyama I."/>
            <person name="Ito T."/>
            <person name="Fujiyama A."/>
            <person name="Inagaki F."/>
            <person name="Takami H."/>
        </authorList>
    </citation>
    <scope>NUCLEOTIDE SEQUENCE</scope>
    <source>
        <strain evidence="2">Expedition CK06-06</strain>
    </source>
</reference>
<name>X1GYT3_9ZZZZ</name>
<keyword evidence="1" id="KW-1133">Transmembrane helix</keyword>
<organism evidence="2">
    <name type="scientific">marine sediment metagenome</name>
    <dbReference type="NCBI Taxonomy" id="412755"/>
    <lineage>
        <taxon>unclassified sequences</taxon>
        <taxon>metagenomes</taxon>
        <taxon>ecological metagenomes</taxon>
    </lineage>
</organism>